<evidence type="ECO:0000313" key="2">
    <source>
        <dbReference type="Proteomes" id="UP000016016"/>
    </source>
</evidence>
<protein>
    <submittedName>
        <fullName evidence="1">Uncharacterized protein</fullName>
    </submittedName>
</protein>
<name>E1GTL3_9BACT</name>
<evidence type="ECO:0000313" key="1">
    <source>
        <dbReference type="EMBL" id="EFN91997.1"/>
    </source>
</evidence>
<gene>
    <name evidence="1" type="ORF">HMPREF9018_0343</name>
</gene>
<proteinExistence type="predicted"/>
<dbReference type="Proteomes" id="UP000016016">
    <property type="component" value="Unassembled WGS sequence"/>
</dbReference>
<comment type="caution">
    <text evidence="1">The sequence shown here is derived from an EMBL/GenBank/DDBJ whole genome shotgun (WGS) entry which is preliminary data.</text>
</comment>
<dbReference type="eggNOG" id="ENOG5034A2F">
    <property type="taxonomic scope" value="Bacteria"/>
</dbReference>
<dbReference type="AlphaFoldDB" id="E1GTL3"/>
<reference evidence="1 2" key="1">
    <citation type="submission" date="2010-09" db="EMBL/GenBank/DDBJ databases">
        <authorList>
            <person name="Harkins D.M."/>
            <person name="Madupu R."/>
            <person name="Durkin A.S."/>
            <person name="Torralba M."/>
            <person name="Methe B."/>
            <person name="Sutton G.G."/>
            <person name="Nelson K.E."/>
        </authorList>
    </citation>
    <scope>NUCLEOTIDE SEQUENCE [LARGE SCALE GENOMIC DNA]</scope>
    <source>
        <strain evidence="1 2">CRIS 21A-A</strain>
    </source>
</reference>
<dbReference type="EMBL" id="ADFQ01000005">
    <property type="protein sequence ID" value="EFN91997.1"/>
    <property type="molecule type" value="Genomic_DNA"/>
</dbReference>
<organism evidence="1 2">
    <name type="scientific">Prevotella amnii CRIS 21A-A</name>
    <dbReference type="NCBI Taxonomy" id="679191"/>
    <lineage>
        <taxon>Bacteria</taxon>
        <taxon>Pseudomonadati</taxon>
        <taxon>Bacteroidota</taxon>
        <taxon>Bacteroidia</taxon>
        <taxon>Bacteroidales</taxon>
        <taxon>Prevotellaceae</taxon>
        <taxon>Prevotella</taxon>
    </lineage>
</organism>
<sequence>MAVILPLCDVGCHSLIRYNQRAYRLQDLTHLTVVILDRTTPVLTKHQSADTVVRRVDTTVMVLHVIFRMVGIVDCRQTAVVILVIDGLALLFEVGCLLGYHIAQSIVGKGGDTACWVVYLCATVAHIIDGCRYVALGVCYLDQSVDAIIFERSGNDTIRSAELLGLHRLATTIGIGCLTITQRISYSRYECIATCVRRVFRLGLSIVRKCYFHGTVKHVINRYGWRHIVKCLVESCLVSHSFGYRVVSLSHTTESVIDIASADNHHGLVLGGRLQPEESIDLRVDDEPLFICFYRIDVKIENYSQN</sequence>
<accession>E1GTL3</accession>